<evidence type="ECO:0000313" key="15">
    <source>
        <dbReference type="Proteomes" id="UP000036851"/>
    </source>
</evidence>
<evidence type="ECO:0000313" key="14">
    <source>
        <dbReference type="EMBL" id="KOC93004.1"/>
    </source>
</evidence>
<dbReference type="GO" id="GO:0000287">
    <property type="term" value="F:magnesium ion binding"/>
    <property type="evidence" value="ECO:0007669"/>
    <property type="project" value="UniProtKB-UniRule"/>
</dbReference>
<reference evidence="15 16" key="1">
    <citation type="journal article" date="2015" name="Int. J. Syst. Evol. Microbiol.">
        <title>Erwinia iniecta sp. nov., isolated from Russian wheat aphids (Diuraphis noxia).</title>
        <authorList>
            <person name="Campillo T."/>
            <person name="Luna E."/>
            <person name="Portier P."/>
            <person name="Fischer-Le Saux M."/>
            <person name="Lapitan N."/>
            <person name="Tisserat N.A."/>
            <person name="Leach J.E."/>
        </authorList>
    </citation>
    <scope>NUCLEOTIDE SEQUENCE [LARGE SCALE GENOMIC DNA]</scope>
    <source>
        <strain evidence="13 16">B120</strain>
        <strain evidence="14 15">B149</strain>
    </source>
</reference>
<dbReference type="RefSeq" id="WP_052900021.1">
    <property type="nucleotide sequence ID" value="NZ_JRXE01000018.1"/>
</dbReference>
<dbReference type="InterPro" id="IPR050559">
    <property type="entry name" value="P-Pant_transferase_sf"/>
</dbReference>
<protein>
    <recommendedName>
        <fullName evidence="11">Holo-[acyl-carrier-protein] synthase</fullName>
        <shortName evidence="11">Holo-ACP synthase</shortName>
        <ecNumber evidence="11">2.7.8.7</ecNumber>
    </recommendedName>
    <alternativeName>
        <fullName evidence="11">4'-phosphopantetheinyl transferase AcpS</fullName>
    </alternativeName>
</protein>
<dbReference type="AlphaFoldDB" id="A0A0L7T1P4"/>
<dbReference type="PANTHER" id="PTHR12215">
    <property type="entry name" value="PHOSPHOPANTETHEINE TRANSFERASE"/>
    <property type="match status" value="1"/>
</dbReference>
<evidence type="ECO:0000256" key="8">
    <source>
        <dbReference type="ARBA" id="ARBA00022842"/>
    </source>
</evidence>
<evidence type="ECO:0000256" key="6">
    <source>
        <dbReference type="ARBA" id="ARBA00022723"/>
    </source>
</evidence>
<evidence type="ECO:0000256" key="7">
    <source>
        <dbReference type="ARBA" id="ARBA00022832"/>
    </source>
</evidence>
<keyword evidence="6 11" id="KW-0479">Metal-binding</keyword>
<comment type="catalytic activity">
    <reaction evidence="11">
        <text>apo-[ACP] + CoA = holo-[ACP] + adenosine 3',5'-bisphosphate + H(+)</text>
        <dbReference type="Rhea" id="RHEA:12068"/>
        <dbReference type="Rhea" id="RHEA-COMP:9685"/>
        <dbReference type="Rhea" id="RHEA-COMP:9690"/>
        <dbReference type="ChEBI" id="CHEBI:15378"/>
        <dbReference type="ChEBI" id="CHEBI:29999"/>
        <dbReference type="ChEBI" id="CHEBI:57287"/>
        <dbReference type="ChEBI" id="CHEBI:58343"/>
        <dbReference type="ChEBI" id="CHEBI:64479"/>
        <dbReference type="EC" id="2.7.8.7"/>
    </reaction>
</comment>
<dbReference type="InterPro" id="IPR037143">
    <property type="entry name" value="4-PPantetheinyl_Trfase_dom_sf"/>
</dbReference>
<keyword evidence="4 11" id="KW-0444">Lipid biosynthesis</keyword>
<name>A0A0L7T1P4_9GAMM</name>
<dbReference type="EC" id="2.7.8.7" evidence="11"/>
<comment type="similarity">
    <text evidence="11">Belongs to the P-Pant transferase superfamily. AcpS family.</text>
</comment>
<dbReference type="EMBL" id="JRXF01000018">
    <property type="protein sequence ID" value="KOC93004.1"/>
    <property type="molecule type" value="Genomic_DNA"/>
</dbReference>
<dbReference type="NCBIfam" id="TIGR00516">
    <property type="entry name" value="acpS"/>
    <property type="match status" value="1"/>
</dbReference>
<keyword evidence="16" id="KW-1185">Reference proteome</keyword>
<evidence type="ECO:0000256" key="10">
    <source>
        <dbReference type="ARBA" id="ARBA00023160"/>
    </source>
</evidence>
<evidence type="ECO:0000256" key="2">
    <source>
        <dbReference type="ARBA" id="ARBA00010990"/>
    </source>
</evidence>
<feature type="binding site" evidence="11">
    <location>
        <position position="6"/>
    </location>
    <ligand>
        <name>Mg(2+)</name>
        <dbReference type="ChEBI" id="CHEBI:18420"/>
    </ligand>
</feature>
<comment type="subcellular location">
    <subcellularLocation>
        <location evidence="11">Cytoplasm</location>
    </subcellularLocation>
</comment>
<dbReference type="Proteomes" id="UP000036851">
    <property type="component" value="Unassembled WGS sequence"/>
</dbReference>
<dbReference type="PATRIC" id="fig|1560201.3.peg.2917"/>
<keyword evidence="5 11" id="KW-0808">Transferase</keyword>
<organism evidence="13 16">
    <name type="scientific">Winslowiella iniecta</name>
    <dbReference type="NCBI Taxonomy" id="1560201"/>
    <lineage>
        <taxon>Bacteria</taxon>
        <taxon>Pseudomonadati</taxon>
        <taxon>Pseudomonadota</taxon>
        <taxon>Gammaproteobacteria</taxon>
        <taxon>Enterobacterales</taxon>
        <taxon>Erwiniaceae</taxon>
        <taxon>Winslowiella</taxon>
    </lineage>
</organism>
<dbReference type="EMBL" id="JRXE01000018">
    <property type="protein sequence ID" value="KOC89161.1"/>
    <property type="molecule type" value="Genomic_DNA"/>
</dbReference>
<evidence type="ECO:0000256" key="1">
    <source>
        <dbReference type="ARBA" id="ARBA00001946"/>
    </source>
</evidence>
<dbReference type="GO" id="GO:0006633">
    <property type="term" value="P:fatty acid biosynthetic process"/>
    <property type="evidence" value="ECO:0007669"/>
    <property type="project" value="UniProtKB-UniRule"/>
</dbReference>
<keyword evidence="9 11" id="KW-0443">Lipid metabolism</keyword>
<dbReference type="InterPro" id="IPR002582">
    <property type="entry name" value="ACPS"/>
</dbReference>
<comment type="cofactor">
    <cofactor evidence="1 11">
        <name>Mg(2+)</name>
        <dbReference type="ChEBI" id="CHEBI:18420"/>
    </cofactor>
</comment>
<evidence type="ECO:0000259" key="12">
    <source>
        <dbReference type="Pfam" id="PF01648"/>
    </source>
</evidence>
<dbReference type="Proteomes" id="UP000037088">
    <property type="component" value="Unassembled WGS sequence"/>
</dbReference>
<feature type="domain" description="4'-phosphopantetheinyl transferase" evidence="12">
    <location>
        <begin position="3"/>
        <end position="117"/>
    </location>
</feature>
<keyword evidence="7 11" id="KW-0276">Fatty acid metabolism</keyword>
<proteinExistence type="inferred from homology"/>
<dbReference type="GO" id="GO:0008897">
    <property type="term" value="F:holo-[acyl-carrier-protein] synthase activity"/>
    <property type="evidence" value="ECO:0007669"/>
    <property type="project" value="UniProtKB-UniRule"/>
</dbReference>
<dbReference type="PANTHER" id="PTHR12215:SF10">
    <property type="entry name" value="L-AMINOADIPATE-SEMIALDEHYDE DEHYDROGENASE-PHOSPHOPANTETHEINYL TRANSFERASE"/>
    <property type="match status" value="1"/>
</dbReference>
<keyword evidence="10 11" id="KW-0275">Fatty acid biosynthesis</keyword>
<dbReference type="OrthoDB" id="517356at2"/>
<comment type="similarity">
    <text evidence="2">Belongs to the P-Pant transferase superfamily. Gsp/Sfp/HetI/AcpT family.</text>
</comment>
<dbReference type="HAMAP" id="MF_00101">
    <property type="entry name" value="AcpS"/>
    <property type="match status" value="1"/>
</dbReference>
<dbReference type="STRING" id="1560201.NG42_13700"/>
<comment type="caution">
    <text evidence="13">The sequence shown here is derived from an EMBL/GenBank/DDBJ whole genome shotgun (WGS) entry which is preliminary data.</text>
</comment>
<evidence type="ECO:0000256" key="3">
    <source>
        <dbReference type="ARBA" id="ARBA00022490"/>
    </source>
</evidence>
<dbReference type="GO" id="GO:0005829">
    <property type="term" value="C:cytosol"/>
    <property type="evidence" value="ECO:0007669"/>
    <property type="project" value="TreeGrafter"/>
</dbReference>
<dbReference type="InterPro" id="IPR004568">
    <property type="entry name" value="Ppantetheine-prot_Trfase_dom"/>
</dbReference>
<dbReference type="NCBIfam" id="TIGR00556">
    <property type="entry name" value="pantethn_trn"/>
    <property type="match status" value="1"/>
</dbReference>
<evidence type="ECO:0000313" key="13">
    <source>
        <dbReference type="EMBL" id="KOC89161.1"/>
    </source>
</evidence>
<gene>
    <name evidence="11" type="primary">acpS</name>
    <name evidence="13" type="ORF">NG42_13700</name>
    <name evidence="14" type="ORF">NG43_12540</name>
</gene>
<evidence type="ECO:0000256" key="11">
    <source>
        <dbReference type="HAMAP-Rule" id="MF_00101"/>
    </source>
</evidence>
<dbReference type="Gene3D" id="3.90.470.20">
    <property type="entry name" value="4'-phosphopantetheinyl transferase domain"/>
    <property type="match status" value="1"/>
</dbReference>
<evidence type="ECO:0000256" key="9">
    <source>
        <dbReference type="ARBA" id="ARBA00023098"/>
    </source>
</evidence>
<sequence length="123" mass="13533">MNIGIDIVEHSRILQAVSRSGAGFIARVLSDEEQQRLGDVHENIHRFSGVWAAKEAAVKALGSGFRDGISFYDIQIQHNEDGAPAYHFSGAFKIRYLQCGYTRSALSISHCQSHAVAVAVFTR</sequence>
<dbReference type="Pfam" id="PF01648">
    <property type="entry name" value="ACPS"/>
    <property type="match status" value="1"/>
</dbReference>
<dbReference type="SUPFAM" id="SSF56214">
    <property type="entry name" value="4'-phosphopantetheinyl transferase"/>
    <property type="match status" value="1"/>
</dbReference>
<evidence type="ECO:0000256" key="5">
    <source>
        <dbReference type="ARBA" id="ARBA00022679"/>
    </source>
</evidence>
<accession>A0A0L7T1P4</accession>
<dbReference type="GO" id="GO:0019878">
    <property type="term" value="P:lysine biosynthetic process via aminoadipic acid"/>
    <property type="evidence" value="ECO:0007669"/>
    <property type="project" value="TreeGrafter"/>
</dbReference>
<comment type="function">
    <text evidence="11">Transfers the 4'-phosphopantetheine moiety from coenzyme A to a Ser of acyl-carrier-protein.</text>
</comment>
<feature type="binding site" evidence="11">
    <location>
        <position position="55"/>
    </location>
    <ligand>
        <name>Mg(2+)</name>
        <dbReference type="ChEBI" id="CHEBI:18420"/>
    </ligand>
</feature>
<keyword evidence="3 11" id="KW-0963">Cytoplasm</keyword>
<evidence type="ECO:0000313" key="16">
    <source>
        <dbReference type="Proteomes" id="UP000037088"/>
    </source>
</evidence>
<evidence type="ECO:0000256" key="4">
    <source>
        <dbReference type="ARBA" id="ARBA00022516"/>
    </source>
</evidence>
<dbReference type="InterPro" id="IPR008278">
    <property type="entry name" value="4-PPantetheinyl_Trfase_dom"/>
</dbReference>
<keyword evidence="8 11" id="KW-0460">Magnesium</keyword>